<keyword evidence="8 11" id="KW-0067">ATP-binding</keyword>
<dbReference type="FunFam" id="2.40.50.100:FF:000003">
    <property type="entry name" value="Acetyl-CoA carboxylase biotin carboxyl carrier protein"/>
    <property type="match status" value="1"/>
</dbReference>
<feature type="binding site" evidence="13">
    <location>
        <position position="277"/>
    </location>
    <ligand>
        <name>ATP</name>
        <dbReference type="ChEBI" id="CHEBI:30616"/>
    </ligand>
</feature>
<dbReference type="InterPro" id="IPR005482">
    <property type="entry name" value="Biotin_COase_C"/>
</dbReference>
<dbReference type="Proteomes" id="UP001153712">
    <property type="component" value="Chromosome 2"/>
</dbReference>
<dbReference type="OrthoDB" id="196847at2759"/>
<evidence type="ECO:0000256" key="4">
    <source>
        <dbReference type="ARBA" id="ARBA00022432"/>
    </source>
</evidence>
<feature type="binding site" evidence="14">
    <location>
        <position position="779"/>
    </location>
    <ligand>
        <name>Mn(2+)</name>
        <dbReference type="ChEBI" id="CHEBI:29035"/>
    </ligand>
</feature>
<dbReference type="InterPro" id="IPR016185">
    <property type="entry name" value="PreATP-grasp_dom_sf"/>
</dbReference>
<dbReference type="Pfam" id="PF00682">
    <property type="entry name" value="HMGL-like"/>
    <property type="match status" value="1"/>
</dbReference>
<evidence type="ECO:0000256" key="3">
    <source>
        <dbReference type="ARBA" id="ARBA00013057"/>
    </source>
</evidence>
<dbReference type="InterPro" id="IPR055268">
    <property type="entry name" value="PCB-like"/>
</dbReference>
<evidence type="ECO:0000259" key="17">
    <source>
        <dbReference type="PROSITE" id="PS50975"/>
    </source>
</evidence>
<dbReference type="GO" id="GO:0005737">
    <property type="term" value="C:cytoplasm"/>
    <property type="evidence" value="ECO:0007669"/>
    <property type="project" value="TreeGrafter"/>
</dbReference>
<evidence type="ECO:0000256" key="14">
    <source>
        <dbReference type="PIRSR" id="PIRSR001594-3"/>
    </source>
</evidence>
<dbReference type="GO" id="GO:0046872">
    <property type="term" value="F:metal ion binding"/>
    <property type="evidence" value="ECO:0007669"/>
    <property type="project" value="UniProtKB-KW"/>
</dbReference>
<dbReference type="CDD" id="cd07937">
    <property type="entry name" value="DRE_TIM_PC_TC_5S"/>
    <property type="match status" value="1"/>
</dbReference>
<dbReference type="Pfam" id="PF02786">
    <property type="entry name" value="CPSase_L_D2"/>
    <property type="match status" value="1"/>
</dbReference>
<dbReference type="InterPro" id="IPR003379">
    <property type="entry name" value="Carboxylase_cons_dom"/>
</dbReference>
<dbReference type="GO" id="GO:0004736">
    <property type="term" value="F:pyruvate carboxylase activity"/>
    <property type="evidence" value="ECO:0007669"/>
    <property type="project" value="UniProtKB-EC"/>
</dbReference>
<comment type="function">
    <text evidence="11">Catalyzes a 2-step reaction, involving the ATP-dependent carboxylation of the covalently attached biotin in the first step and the transfer of the carboxyl group to pyruvate in the second.</text>
</comment>
<comment type="cofactor">
    <cofactor evidence="1 11">
        <name>biotin</name>
        <dbReference type="ChEBI" id="CHEBI:57586"/>
    </cofactor>
</comment>
<dbReference type="NCBIfam" id="NF009554">
    <property type="entry name" value="PRK12999.1"/>
    <property type="match status" value="1"/>
</dbReference>
<dbReference type="SUPFAM" id="SSF51569">
    <property type="entry name" value="Aldolase"/>
    <property type="match status" value="1"/>
</dbReference>
<dbReference type="PROSITE" id="PS00188">
    <property type="entry name" value="BIOTIN"/>
    <property type="match status" value="1"/>
</dbReference>
<dbReference type="Pfam" id="PF02436">
    <property type="entry name" value="PYC_OADA"/>
    <property type="match status" value="1"/>
</dbReference>
<feature type="binding site" description="via carbamate group" evidence="14">
    <location>
        <position position="747"/>
    </location>
    <ligand>
        <name>Mn(2+)</name>
        <dbReference type="ChEBI" id="CHEBI:29035"/>
    </ligand>
</feature>
<dbReference type="GO" id="GO:0005524">
    <property type="term" value="F:ATP binding"/>
    <property type="evidence" value="ECO:0007669"/>
    <property type="project" value="UniProtKB-UniRule"/>
</dbReference>
<evidence type="ECO:0000256" key="6">
    <source>
        <dbReference type="ARBA" id="ARBA00022723"/>
    </source>
</evidence>
<evidence type="ECO:0000256" key="5">
    <source>
        <dbReference type="ARBA" id="ARBA00022598"/>
    </source>
</evidence>
<keyword evidence="21" id="KW-1185">Reference proteome</keyword>
<feature type="binding site" evidence="13">
    <location>
        <position position="158"/>
    </location>
    <ligand>
        <name>ATP</name>
        <dbReference type="ChEBI" id="CHEBI:30616"/>
    </ligand>
</feature>
<evidence type="ECO:0000256" key="11">
    <source>
        <dbReference type="PIRNR" id="PIRNR001594"/>
    </source>
</evidence>
<dbReference type="PROSITE" id="PS50975">
    <property type="entry name" value="ATP_GRASP"/>
    <property type="match status" value="1"/>
</dbReference>
<sequence length="1184" mass="130534">MFLRRRRDIINHFSRKNFCDKAGRCGCSDEQSTEAKPKKSGRIKRLLVANRAEVAIRICRACNELGIEPIAIYSKEDTNNLHRLKAQKSFLIGKGLTPVQAYLNIPEIIQVCLENECDAVHPGYGFLSEKSDFAKAVIDHGMKFIGPTPEVVYKMGDKVAARKSAIEAGVPVIPGTDGPINSKEAAKQFCEKHGLPVMMKAAHGGGGRGLRVVTKMEEVESSFQTASSEAASSFGSGDMFIEKFIENPRHIEIQILGDQQGNVVHLFERDCSVQRRHQKVVEIAPAPFLKSSLREEMSDMAVKLAKHVKYISAGTVEFLCDPKGHFYFIEVNARLQVEHTVTEEITGIDIVTSQIKIAEGKSLPELGLTQEKIKVNGFALQCRVTTEDPANNFHPDTGRLEVYRQAGGMGVRLDAGSGYAGAIISPHYDSLLVKVITHSGDLRRASRKMARALKEFVITGVKTNIPFLMNVVQTEAFLSKAVTTRFIKENPQVLKFPPFGQSSRKLLRYCSMILVNGPKSPLGTKLAPSDIEPRVPDVPEGCPPDGLRQIYLDQGPEGFAKVVRQNKALLLTDTTFRDAHQSLLATRVRTRDILKICPFVAHNFSHLYSLENWGGATFDVALRFLRECPWERLEKMRQLIPNIPFQMLLRGANAVGYTNYPDNVVYKFCELAVKTGMDVFRVFDCLNYLPNLVVGMDAVGKAGGIIEAAISYSGDVSDPTKTKYDLKYYTKIAKQLVKAGTHILCIKDMAGLIKPQAGKLLVTALRDLFPDMPLHIHTHDTSGAGVAAMIACAKAGADVVDVAVDSMSGLTSQPSMGALVASLEGTKYDTRFKLDTIAKYSTYWEQTRTLYNPFECTSTLKSGNSDVYVHEIPGGQYTNLQFQAYSLGLGHLFDDIKKAYSEANILLGNIIKVTPSSKIVGDLAQFMVQNKLTAKDVEMKAEELSLPNSVVQYFQGLVGQPYGGFPEPLRSKVVKGKEVVKGRPGETLPPLDFKKLETDLRKEHPMITKKDVMSAALYPKVTRGYLSFREKYGPVDKLHTKIYFVGPTIGEIFEVKISEGRISTMEAKALAKDATKKGTREVFFELNGVPVSMHVSDKALLAGVQFHPKADKSNPKQIGAPMPGTIIDIKVKVGDKVEVGTPVVILSAMKMETVVKSHVAGKVKKIEVTKDTKIEANDLLITLE</sequence>
<dbReference type="SMART" id="SM00878">
    <property type="entry name" value="Biotin_carb_C"/>
    <property type="match status" value="1"/>
</dbReference>
<dbReference type="GO" id="GO:0009374">
    <property type="term" value="F:biotin binding"/>
    <property type="evidence" value="ECO:0007669"/>
    <property type="project" value="UniProtKB-ARBA"/>
</dbReference>
<keyword evidence="9 11" id="KW-0092">Biotin</keyword>
<evidence type="ECO:0000256" key="9">
    <source>
        <dbReference type="ARBA" id="ARBA00023267"/>
    </source>
</evidence>
<dbReference type="NCBIfam" id="TIGR01235">
    <property type="entry name" value="pyruv_carbox"/>
    <property type="match status" value="1"/>
</dbReference>
<dbReference type="FunFam" id="3.20.20.70:FF:000033">
    <property type="entry name" value="Pyruvate carboxylase"/>
    <property type="match status" value="1"/>
</dbReference>
<feature type="domain" description="Pyruvate carboxyltransferase" evidence="19">
    <location>
        <begin position="569"/>
        <end position="838"/>
    </location>
</feature>
<dbReference type="InterPro" id="IPR005481">
    <property type="entry name" value="BC-like_N"/>
</dbReference>
<evidence type="ECO:0000256" key="2">
    <source>
        <dbReference type="ARBA" id="ARBA00004742"/>
    </source>
</evidence>
<feature type="domain" description="Biotin carboxylation" evidence="18">
    <location>
        <begin position="42"/>
        <end position="492"/>
    </location>
</feature>
<organism evidence="20 21">
    <name type="scientific">Phyllotreta striolata</name>
    <name type="common">Striped flea beetle</name>
    <name type="synonym">Crioceris striolata</name>
    <dbReference type="NCBI Taxonomy" id="444603"/>
    <lineage>
        <taxon>Eukaryota</taxon>
        <taxon>Metazoa</taxon>
        <taxon>Ecdysozoa</taxon>
        <taxon>Arthropoda</taxon>
        <taxon>Hexapoda</taxon>
        <taxon>Insecta</taxon>
        <taxon>Pterygota</taxon>
        <taxon>Neoptera</taxon>
        <taxon>Endopterygota</taxon>
        <taxon>Coleoptera</taxon>
        <taxon>Polyphaga</taxon>
        <taxon>Cucujiformia</taxon>
        <taxon>Chrysomeloidea</taxon>
        <taxon>Chrysomelidae</taxon>
        <taxon>Galerucinae</taxon>
        <taxon>Alticini</taxon>
        <taxon>Phyllotreta</taxon>
    </lineage>
</organism>
<reference evidence="20" key="1">
    <citation type="submission" date="2022-01" db="EMBL/GenBank/DDBJ databases">
        <authorList>
            <person name="King R."/>
        </authorList>
    </citation>
    <scope>NUCLEOTIDE SEQUENCE</scope>
</reference>
<keyword evidence="10" id="KW-0511">Multifunctional enzyme</keyword>
<dbReference type="FunFam" id="3.30.470.20:FF:000012">
    <property type="entry name" value="Pyruvate carboxylase"/>
    <property type="match status" value="1"/>
</dbReference>
<evidence type="ECO:0000256" key="13">
    <source>
        <dbReference type="PIRSR" id="PIRSR001594-2"/>
    </source>
</evidence>
<proteinExistence type="predicted"/>
<dbReference type="FunFam" id="3.30.1490.20:FF:000018">
    <property type="entry name" value="Biotin carboxylase"/>
    <property type="match status" value="1"/>
</dbReference>
<dbReference type="InterPro" id="IPR000089">
    <property type="entry name" value="Biotin_lipoyl"/>
</dbReference>
<feature type="active site" evidence="12">
    <location>
        <position position="334"/>
    </location>
</feature>
<dbReference type="PROSITE" id="PS00867">
    <property type="entry name" value="CPSASE_2"/>
    <property type="match status" value="1"/>
</dbReference>
<dbReference type="PIRSF" id="PIRSF001594">
    <property type="entry name" value="Pyruv_carbox"/>
    <property type="match status" value="1"/>
</dbReference>
<feature type="binding site" evidence="14">
    <location>
        <position position="777"/>
    </location>
    <ligand>
        <name>Mn(2+)</name>
        <dbReference type="ChEBI" id="CHEBI:29035"/>
    </ligand>
</feature>
<keyword evidence="5 11" id="KW-0436">Ligase</keyword>
<dbReference type="PROSITE" id="PS50979">
    <property type="entry name" value="BC"/>
    <property type="match status" value="1"/>
</dbReference>
<dbReference type="SUPFAM" id="SSF52440">
    <property type="entry name" value="PreATP-grasp domain"/>
    <property type="match status" value="1"/>
</dbReference>
<dbReference type="SUPFAM" id="SSF51230">
    <property type="entry name" value="Single hybrid motif"/>
    <property type="match status" value="1"/>
</dbReference>
<evidence type="ECO:0000259" key="16">
    <source>
        <dbReference type="PROSITE" id="PS50968"/>
    </source>
</evidence>
<evidence type="ECO:0000256" key="8">
    <source>
        <dbReference type="ARBA" id="ARBA00022840"/>
    </source>
</evidence>
<dbReference type="InterPro" id="IPR000891">
    <property type="entry name" value="PYR_CT"/>
</dbReference>
<dbReference type="InterPro" id="IPR011054">
    <property type="entry name" value="Rudment_hybrid_motif"/>
</dbReference>
<evidence type="ECO:0000256" key="12">
    <source>
        <dbReference type="PIRSR" id="PIRSR001594-1"/>
    </source>
</evidence>
<comment type="pathway">
    <text evidence="2">Carbohydrate biosynthesis; gluconeogenesis.</text>
</comment>
<dbReference type="InterPro" id="IPR011764">
    <property type="entry name" value="Biotin_carboxylation_dom"/>
</dbReference>
<dbReference type="CDD" id="cd06850">
    <property type="entry name" value="biotinyl_domain"/>
    <property type="match status" value="1"/>
</dbReference>
<dbReference type="GO" id="GO:0006094">
    <property type="term" value="P:gluconeogenesis"/>
    <property type="evidence" value="ECO:0007669"/>
    <property type="project" value="UniProtKB-KW"/>
</dbReference>
<feature type="modified residue" description="N6-carboxylysine" evidence="15">
    <location>
        <position position="747"/>
    </location>
</feature>
<feature type="binding site" evidence="14">
    <location>
        <position position="578"/>
    </location>
    <ligand>
        <name>Mn(2+)</name>
        <dbReference type="ChEBI" id="CHEBI:29035"/>
    </ligand>
</feature>
<feature type="domain" description="Lipoyl-binding" evidence="16">
    <location>
        <begin position="1109"/>
        <end position="1184"/>
    </location>
</feature>
<dbReference type="SUPFAM" id="SSF89000">
    <property type="entry name" value="post-HMGL domain-like"/>
    <property type="match status" value="1"/>
</dbReference>
<dbReference type="EMBL" id="OU900095">
    <property type="protein sequence ID" value="CAG9858634.1"/>
    <property type="molecule type" value="Genomic_DNA"/>
</dbReference>
<evidence type="ECO:0000313" key="20">
    <source>
        <dbReference type="EMBL" id="CAG9858634.1"/>
    </source>
</evidence>
<feature type="binding site" evidence="13">
    <location>
        <position position="650"/>
    </location>
    <ligand>
        <name>substrate</name>
    </ligand>
</feature>
<keyword evidence="4" id="KW-0312">Gluconeogenesis</keyword>
<evidence type="ECO:0000259" key="18">
    <source>
        <dbReference type="PROSITE" id="PS50979"/>
    </source>
</evidence>
<dbReference type="InterPro" id="IPR001882">
    <property type="entry name" value="Biotin_BS"/>
</dbReference>
<evidence type="ECO:0000256" key="7">
    <source>
        <dbReference type="ARBA" id="ARBA00022741"/>
    </source>
</evidence>
<evidence type="ECO:0000256" key="15">
    <source>
        <dbReference type="PIRSR" id="PIRSR001594-4"/>
    </source>
</evidence>
<evidence type="ECO:0000313" key="21">
    <source>
        <dbReference type="Proteomes" id="UP001153712"/>
    </source>
</evidence>
<dbReference type="Gene3D" id="2.40.50.100">
    <property type="match status" value="1"/>
</dbReference>
<dbReference type="InterPro" id="IPR013785">
    <property type="entry name" value="Aldolase_TIM"/>
</dbReference>
<dbReference type="SUPFAM" id="SSF56059">
    <property type="entry name" value="Glutathione synthetase ATP-binding domain-like"/>
    <property type="match status" value="1"/>
</dbReference>
<evidence type="ECO:0000259" key="19">
    <source>
        <dbReference type="PROSITE" id="PS50991"/>
    </source>
</evidence>
<dbReference type="Pfam" id="PF00364">
    <property type="entry name" value="Biotin_lipoyl"/>
    <property type="match status" value="1"/>
</dbReference>
<dbReference type="AlphaFoldDB" id="A0A9N9TI89"/>
<dbReference type="Pfam" id="PF00289">
    <property type="entry name" value="Biotin_carb_N"/>
    <property type="match status" value="1"/>
</dbReference>
<dbReference type="InterPro" id="IPR011761">
    <property type="entry name" value="ATP-grasp"/>
</dbReference>
<dbReference type="PROSITE" id="PS50968">
    <property type="entry name" value="BIOTINYL_LIPOYL"/>
    <property type="match status" value="1"/>
</dbReference>
<feature type="domain" description="ATP-grasp" evidence="17">
    <location>
        <begin position="162"/>
        <end position="359"/>
    </location>
</feature>
<dbReference type="InterPro" id="IPR011053">
    <property type="entry name" value="Single_hybrid_motif"/>
</dbReference>
<feature type="modified residue" description="N6-biotinyllysine" evidence="15">
    <location>
        <position position="1150"/>
    </location>
</feature>
<dbReference type="Gene3D" id="3.30.470.20">
    <property type="entry name" value="ATP-grasp fold, B domain"/>
    <property type="match status" value="1"/>
</dbReference>
<feature type="binding site" evidence="13">
    <location>
        <position position="242"/>
    </location>
    <ligand>
        <name>ATP</name>
        <dbReference type="ChEBI" id="CHEBI:30616"/>
    </ligand>
</feature>
<dbReference type="PANTHER" id="PTHR43778:SF2">
    <property type="entry name" value="PYRUVATE CARBOXYLASE, MITOCHONDRIAL"/>
    <property type="match status" value="1"/>
</dbReference>
<dbReference type="Gene3D" id="3.20.20.70">
    <property type="entry name" value="Aldolase class I"/>
    <property type="match status" value="1"/>
</dbReference>
<dbReference type="PANTHER" id="PTHR43778">
    <property type="entry name" value="PYRUVATE CARBOXYLASE"/>
    <property type="match status" value="1"/>
</dbReference>
<dbReference type="InterPro" id="IPR005930">
    <property type="entry name" value="Pyruv_COase"/>
</dbReference>
<dbReference type="InterPro" id="IPR005479">
    <property type="entry name" value="CPAse_ATP-bd"/>
</dbReference>
<keyword evidence="7 11" id="KW-0547">Nucleotide-binding</keyword>
<dbReference type="SUPFAM" id="SSF51246">
    <property type="entry name" value="Rudiment single hybrid motif"/>
    <property type="match status" value="1"/>
</dbReference>
<evidence type="ECO:0000256" key="1">
    <source>
        <dbReference type="ARBA" id="ARBA00001953"/>
    </source>
</evidence>
<gene>
    <name evidence="20" type="ORF">PHYEVI_LOCUS5023</name>
</gene>
<dbReference type="PROSITE" id="PS50991">
    <property type="entry name" value="PYR_CT"/>
    <property type="match status" value="1"/>
</dbReference>
<feature type="binding site" evidence="13">
    <location>
        <position position="914"/>
    </location>
    <ligand>
        <name>substrate</name>
    </ligand>
</feature>
<keyword evidence="6 14" id="KW-0479">Metal-binding</keyword>
<comment type="catalytic activity">
    <reaction evidence="11">
        <text>hydrogencarbonate + pyruvate + ATP = oxaloacetate + ADP + phosphate + H(+)</text>
        <dbReference type="Rhea" id="RHEA:20844"/>
        <dbReference type="ChEBI" id="CHEBI:15361"/>
        <dbReference type="ChEBI" id="CHEBI:15378"/>
        <dbReference type="ChEBI" id="CHEBI:16452"/>
        <dbReference type="ChEBI" id="CHEBI:17544"/>
        <dbReference type="ChEBI" id="CHEBI:30616"/>
        <dbReference type="ChEBI" id="CHEBI:43474"/>
        <dbReference type="ChEBI" id="CHEBI:456216"/>
        <dbReference type="EC" id="6.4.1.1"/>
    </reaction>
</comment>
<name>A0A9N9TI89_PHYSR</name>
<dbReference type="Pfam" id="PF02785">
    <property type="entry name" value="Biotin_carb_C"/>
    <property type="match status" value="1"/>
</dbReference>
<dbReference type="NCBIfam" id="NF006761">
    <property type="entry name" value="PRK09282.1"/>
    <property type="match status" value="1"/>
</dbReference>
<evidence type="ECO:0000256" key="10">
    <source>
        <dbReference type="ARBA" id="ARBA00023268"/>
    </source>
</evidence>
<dbReference type="Gene3D" id="3.10.600.10">
    <property type="entry name" value="pyruvate carboxylase f1077a mutant domain"/>
    <property type="match status" value="1"/>
</dbReference>
<dbReference type="EC" id="6.4.1.1" evidence="3 11"/>
<accession>A0A9N9TI89</accession>
<dbReference type="FunFam" id="3.40.50.20:FF:000010">
    <property type="entry name" value="Propionyl-CoA carboxylase subunit alpha"/>
    <property type="match status" value="1"/>
</dbReference>
<protein>
    <recommendedName>
        <fullName evidence="3 11">Pyruvate carboxylase</fullName>
        <ecNumber evidence="3 11">6.4.1.1</ecNumber>
    </recommendedName>
</protein>